<name>A0A8S5ML42_9CAUD</name>
<evidence type="ECO:0000313" key="1">
    <source>
        <dbReference type="EMBL" id="DAD82956.1"/>
    </source>
</evidence>
<protein>
    <submittedName>
        <fullName evidence="1">Uncharacterized protein</fullName>
    </submittedName>
</protein>
<proteinExistence type="predicted"/>
<reference evidence="1" key="1">
    <citation type="journal article" date="2021" name="Proc. Natl. Acad. Sci. U.S.A.">
        <title>A Catalog of Tens of Thousands of Viruses from Human Metagenomes Reveals Hidden Associations with Chronic Diseases.</title>
        <authorList>
            <person name="Tisza M.J."/>
            <person name="Buck C.B."/>
        </authorList>
    </citation>
    <scope>NUCLEOTIDE SEQUENCE</scope>
    <source>
        <strain evidence="1">CtXZx16</strain>
    </source>
</reference>
<accession>A0A8S5ML42</accession>
<sequence length="85" mass="9375">MITCLGLPVTVITSDTTPDSLLLACAKHAIKYGLHRLLPEDIFFEVNGKPLIHLEWVGRIYNGKIGCVFTAGTSTHHDVKMVELN</sequence>
<organism evidence="1">
    <name type="scientific">Siphoviridae sp. ctXZx16</name>
    <dbReference type="NCBI Taxonomy" id="2826371"/>
    <lineage>
        <taxon>Viruses</taxon>
        <taxon>Duplodnaviria</taxon>
        <taxon>Heunggongvirae</taxon>
        <taxon>Uroviricota</taxon>
        <taxon>Caudoviricetes</taxon>
    </lineage>
</organism>
<dbReference type="EMBL" id="BK014925">
    <property type="protein sequence ID" value="DAD82956.1"/>
    <property type="molecule type" value="Genomic_DNA"/>
</dbReference>